<sequence length="109" mass="12045">MVLKYDTTCWTTTICIGKDHVPQQIAKSIQAPQHLGQFRSEGRLQFRRKGAPRLQQYWSISYTAEPPLPPLAESSGASSAHKDDNANSTHNSAVIGQGSYCTATQNRKL</sequence>
<gene>
    <name evidence="2" type="ORF">Nepgr_016336</name>
</gene>
<accession>A0AAD3SMI1</accession>
<protein>
    <submittedName>
        <fullName evidence="2">Uncharacterized protein</fullName>
    </submittedName>
</protein>
<proteinExistence type="predicted"/>
<feature type="region of interest" description="Disordered" evidence="1">
    <location>
        <begin position="69"/>
        <end position="93"/>
    </location>
</feature>
<reference evidence="2" key="1">
    <citation type="submission" date="2023-05" db="EMBL/GenBank/DDBJ databases">
        <title>Nepenthes gracilis genome sequencing.</title>
        <authorList>
            <person name="Fukushima K."/>
        </authorList>
    </citation>
    <scope>NUCLEOTIDE SEQUENCE</scope>
    <source>
        <strain evidence="2">SING2019-196</strain>
    </source>
</reference>
<keyword evidence="3" id="KW-1185">Reference proteome</keyword>
<evidence type="ECO:0000256" key="1">
    <source>
        <dbReference type="SAM" id="MobiDB-lite"/>
    </source>
</evidence>
<dbReference type="Proteomes" id="UP001279734">
    <property type="component" value="Unassembled WGS sequence"/>
</dbReference>
<evidence type="ECO:0000313" key="3">
    <source>
        <dbReference type="Proteomes" id="UP001279734"/>
    </source>
</evidence>
<dbReference type="AlphaFoldDB" id="A0AAD3SMI1"/>
<comment type="caution">
    <text evidence="2">The sequence shown here is derived from an EMBL/GenBank/DDBJ whole genome shotgun (WGS) entry which is preliminary data.</text>
</comment>
<name>A0AAD3SMI1_NEPGR</name>
<evidence type="ECO:0000313" key="2">
    <source>
        <dbReference type="EMBL" id="GMH14495.1"/>
    </source>
</evidence>
<organism evidence="2 3">
    <name type="scientific">Nepenthes gracilis</name>
    <name type="common">Slender pitcher plant</name>
    <dbReference type="NCBI Taxonomy" id="150966"/>
    <lineage>
        <taxon>Eukaryota</taxon>
        <taxon>Viridiplantae</taxon>
        <taxon>Streptophyta</taxon>
        <taxon>Embryophyta</taxon>
        <taxon>Tracheophyta</taxon>
        <taxon>Spermatophyta</taxon>
        <taxon>Magnoliopsida</taxon>
        <taxon>eudicotyledons</taxon>
        <taxon>Gunneridae</taxon>
        <taxon>Pentapetalae</taxon>
        <taxon>Caryophyllales</taxon>
        <taxon>Nepenthaceae</taxon>
        <taxon>Nepenthes</taxon>
    </lineage>
</organism>
<dbReference type="EMBL" id="BSYO01000014">
    <property type="protein sequence ID" value="GMH14495.1"/>
    <property type="molecule type" value="Genomic_DNA"/>
</dbReference>